<protein>
    <submittedName>
        <fullName evidence="1">Uncharacterized protein</fullName>
    </submittedName>
</protein>
<reference evidence="1 2" key="1">
    <citation type="submission" date="2016-05" db="EMBL/GenBank/DDBJ databases">
        <title>Comparative analysis of secretome profiles of manganese(II)-oxidizing ascomycete fungi.</title>
        <authorList>
            <consortium name="DOE Joint Genome Institute"/>
            <person name="Zeiner C.A."/>
            <person name="Purvine S.O."/>
            <person name="Zink E.M."/>
            <person name="Wu S."/>
            <person name="Pasa-Tolic L."/>
            <person name="Chaput D.L."/>
            <person name="Haridas S."/>
            <person name="Grigoriev I.V."/>
            <person name="Santelli C.M."/>
            <person name="Hansel C.M."/>
        </authorList>
    </citation>
    <scope>NUCLEOTIDE SEQUENCE [LARGE SCALE GENOMIC DNA]</scope>
    <source>
        <strain evidence="1 2">AP3s5-JAC2a</strain>
    </source>
</reference>
<keyword evidence="2" id="KW-1185">Reference proteome</keyword>
<proteinExistence type="predicted"/>
<dbReference type="EMBL" id="KV441551">
    <property type="protein sequence ID" value="OAG07186.1"/>
    <property type="molecule type" value="Genomic_DNA"/>
</dbReference>
<name>A0A177CIP7_9PLEO</name>
<dbReference type="AlphaFoldDB" id="A0A177CIP7"/>
<dbReference type="OrthoDB" id="194443at2759"/>
<dbReference type="RefSeq" id="XP_018037551.1">
    <property type="nucleotide sequence ID" value="XM_018181929.1"/>
</dbReference>
<dbReference type="PANTHER" id="PTHR47843">
    <property type="entry name" value="BTB DOMAIN-CONTAINING PROTEIN-RELATED"/>
    <property type="match status" value="1"/>
</dbReference>
<organism evidence="1 2">
    <name type="scientific">Paraphaeosphaeria sporulosa</name>
    <dbReference type="NCBI Taxonomy" id="1460663"/>
    <lineage>
        <taxon>Eukaryota</taxon>
        <taxon>Fungi</taxon>
        <taxon>Dikarya</taxon>
        <taxon>Ascomycota</taxon>
        <taxon>Pezizomycotina</taxon>
        <taxon>Dothideomycetes</taxon>
        <taxon>Pleosporomycetidae</taxon>
        <taxon>Pleosporales</taxon>
        <taxon>Massarineae</taxon>
        <taxon>Didymosphaeriaceae</taxon>
        <taxon>Paraphaeosphaeria</taxon>
    </lineage>
</organism>
<sequence>MHHLEYFKKALTGNWKEAQEGILFERGKPDHYYYDCGCCGDDEEHYQNPSKCLPSIQAYVLANRLVAYSFRRDAGELANNLLNSRMFTLSNLYMMVPYAFEHIPPTRPILQHLGDRFCGMKRKPEDIEKLVEVETKLPVAFTRKVVRRYQELVESSKTGNGIRRCYNAHTDSEEEQCGRLHMKRNDKTELGHFLKRP</sequence>
<dbReference type="GeneID" id="28765415"/>
<gene>
    <name evidence="1" type="ORF">CC84DRAFT_1204755</name>
</gene>
<evidence type="ECO:0000313" key="2">
    <source>
        <dbReference type="Proteomes" id="UP000077069"/>
    </source>
</evidence>
<dbReference type="InParanoid" id="A0A177CIP7"/>
<evidence type="ECO:0000313" key="1">
    <source>
        <dbReference type="EMBL" id="OAG07186.1"/>
    </source>
</evidence>
<dbReference type="Proteomes" id="UP000077069">
    <property type="component" value="Unassembled WGS sequence"/>
</dbReference>
<dbReference type="PANTHER" id="PTHR47843:SF2">
    <property type="entry name" value="BTB DOMAIN-CONTAINING PROTEIN"/>
    <property type="match status" value="1"/>
</dbReference>
<accession>A0A177CIP7</accession>